<dbReference type="AlphaFoldDB" id="A0AA39P7F7"/>
<name>A0AA39P7F7_9AGAR</name>
<dbReference type="EMBL" id="JAUEPR010000013">
    <property type="protein sequence ID" value="KAK0478700.1"/>
    <property type="molecule type" value="Genomic_DNA"/>
</dbReference>
<gene>
    <name evidence="2" type="ORF">IW261DRAFT_1420074</name>
</gene>
<keyword evidence="1" id="KW-1133">Transmembrane helix</keyword>
<comment type="caution">
    <text evidence="2">The sequence shown here is derived from an EMBL/GenBank/DDBJ whole genome shotgun (WGS) entry which is preliminary data.</text>
</comment>
<evidence type="ECO:0000313" key="2">
    <source>
        <dbReference type="EMBL" id="KAK0478700.1"/>
    </source>
</evidence>
<keyword evidence="3" id="KW-1185">Reference proteome</keyword>
<sequence>MFIDLYLVFVICVSMLINYYHLRVGFPQWDQVFGAPGRRMCCSNLLAGEFLGSVLQQVRQRYLRQLLQRSLHPAQVQPYWLAGNNDQDGGGNVGVVYTYGPHNWWRWLGRAPGGRQGELEAKFYFKVMDHVKVSLLKICKCNSSVKEFLSQHFYAETPPGMHVLRVPAHDGDSVIHEVM</sequence>
<reference evidence="2" key="1">
    <citation type="submission" date="2023-06" db="EMBL/GenBank/DDBJ databases">
        <authorList>
            <consortium name="Lawrence Berkeley National Laboratory"/>
            <person name="Ahrendt S."/>
            <person name="Sahu N."/>
            <person name="Indic B."/>
            <person name="Wong-Bajracharya J."/>
            <person name="Merenyi Z."/>
            <person name="Ke H.-M."/>
            <person name="Monk M."/>
            <person name="Kocsube S."/>
            <person name="Drula E."/>
            <person name="Lipzen A."/>
            <person name="Balint B."/>
            <person name="Henrissat B."/>
            <person name="Andreopoulos B."/>
            <person name="Martin F.M."/>
            <person name="Harder C.B."/>
            <person name="Rigling D."/>
            <person name="Ford K.L."/>
            <person name="Foster G.D."/>
            <person name="Pangilinan J."/>
            <person name="Papanicolaou A."/>
            <person name="Barry K."/>
            <person name="LaButti K."/>
            <person name="Viragh M."/>
            <person name="Koriabine M."/>
            <person name="Yan M."/>
            <person name="Riley R."/>
            <person name="Champramary S."/>
            <person name="Plett K.L."/>
            <person name="Tsai I.J."/>
            <person name="Slot J."/>
            <person name="Sipos G."/>
            <person name="Plett J."/>
            <person name="Nagy L.G."/>
            <person name="Grigoriev I.V."/>
        </authorList>
    </citation>
    <scope>NUCLEOTIDE SEQUENCE</scope>
    <source>
        <strain evidence="2">ICMP 16352</strain>
    </source>
</reference>
<protein>
    <submittedName>
        <fullName evidence="2">Uncharacterized protein</fullName>
    </submittedName>
</protein>
<organism evidence="2 3">
    <name type="scientific">Armillaria novae-zelandiae</name>
    <dbReference type="NCBI Taxonomy" id="153914"/>
    <lineage>
        <taxon>Eukaryota</taxon>
        <taxon>Fungi</taxon>
        <taxon>Dikarya</taxon>
        <taxon>Basidiomycota</taxon>
        <taxon>Agaricomycotina</taxon>
        <taxon>Agaricomycetes</taxon>
        <taxon>Agaricomycetidae</taxon>
        <taxon>Agaricales</taxon>
        <taxon>Marasmiineae</taxon>
        <taxon>Physalacriaceae</taxon>
        <taxon>Armillaria</taxon>
    </lineage>
</organism>
<proteinExistence type="predicted"/>
<evidence type="ECO:0000313" key="3">
    <source>
        <dbReference type="Proteomes" id="UP001175227"/>
    </source>
</evidence>
<dbReference type="Proteomes" id="UP001175227">
    <property type="component" value="Unassembled WGS sequence"/>
</dbReference>
<feature type="transmembrane region" description="Helical" evidence="1">
    <location>
        <begin position="6"/>
        <end position="22"/>
    </location>
</feature>
<keyword evidence="1" id="KW-0472">Membrane</keyword>
<accession>A0AA39P7F7</accession>
<keyword evidence="1" id="KW-0812">Transmembrane</keyword>
<evidence type="ECO:0000256" key="1">
    <source>
        <dbReference type="SAM" id="Phobius"/>
    </source>
</evidence>